<dbReference type="Proteomes" id="UP000189857">
    <property type="component" value="Unassembled WGS sequence"/>
</dbReference>
<dbReference type="RefSeq" id="WP_078787695.1">
    <property type="nucleotide sequence ID" value="NZ_FMTO01000010.1"/>
</dbReference>
<keyword evidence="2" id="KW-1185">Reference proteome</keyword>
<reference evidence="1 2" key="1">
    <citation type="submission" date="2017-02" db="EMBL/GenBank/DDBJ databases">
        <authorList>
            <person name="Peterson S.W."/>
        </authorList>
    </citation>
    <scope>NUCLEOTIDE SEQUENCE [LARGE SCALE GENOMIC DNA]</scope>
    <source>
        <strain evidence="1 2">ATCC 17233</strain>
    </source>
</reference>
<sequence>MVDHEYESLDEEKRSGILCLEEYTDEDWQRYGDNIALEKVDSPAWREWISQNWNEELYRRLKNYCFKSYQDENHILWFNECNFTFERFEYDAVVKSCYE</sequence>
<organism evidence="1 2">
    <name type="scientific">Eubacterium ruminantium</name>
    <dbReference type="NCBI Taxonomy" id="42322"/>
    <lineage>
        <taxon>Bacteria</taxon>
        <taxon>Bacillati</taxon>
        <taxon>Bacillota</taxon>
        <taxon>Clostridia</taxon>
        <taxon>Eubacteriales</taxon>
        <taxon>Eubacteriaceae</taxon>
        <taxon>Eubacterium</taxon>
    </lineage>
</organism>
<accession>A0A1T4P8V2</accession>
<name>A0A1T4P8V2_9FIRM</name>
<dbReference type="OrthoDB" id="2087346at2"/>
<protein>
    <submittedName>
        <fullName evidence="1">Uncharacterized protein</fullName>
    </submittedName>
</protein>
<dbReference type="AlphaFoldDB" id="A0A1T4P8V2"/>
<gene>
    <name evidence="1" type="ORF">SAMN02745110_01873</name>
</gene>
<proteinExistence type="predicted"/>
<evidence type="ECO:0000313" key="1">
    <source>
        <dbReference type="EMBL" id="SJZ88000.1"/>
    </source>
</evidence>
<dbReference type="EMBL" id="FUXA01000011">
    <property type="protein sequence ID" value="SJZ88000.1"/>
    <property type="molecule type" value="Genomic_DNA"/>
</dbReference>
<evidence type="ECO:0000313" key="2">
    <source>
        <dbReference type="Proteomes" id="UP000189857"/>
    </source>
</evidence>